<dbReference type="OrthoDB" id="8954335at2759"/>
<dbReference type="SUPFAM" id="SSF49899">
    <property type="entry name" value="Concanavalin A-like lectins/glucanases"/>
    <property type="match status" value="1"/>
</dbReference>
<dbReference type="Pfam" id="PF00622">
    <property type="entry name" value="SPRY"/>
    <property type="match status" value="1"/>
</dbReference>
<dbReference type="Proteomes" id="UP000472264">
    <property type="component" value="Chromosome 19"/>
</dbReference>
<keyword evidence="4" id="KW-0800">Toxin</keyword>
<dbReference type="InterPro" id="IPR001870">
    <property type="entry name" value="B30.2/SPRY"/>
</dbReference>
<keyword evidence="6" id="KW-0204">Cytolysis</keyword>
<dbReference type="InterPro" id="IPR003877">
    <property type="entry name" value="SPRY_dom"/>
</dbReference>
<name>A0A665VL29_ECHNA</name>
<dbReference type="InParanoid" id="A0A665VL29"/>
<dbReference type="InterPro" id="IPR043136">
    <property type="entry name" value="B30.2/SPRY_sf"/>
</dbReference>
<evidence type="ECO:0000313" key="9">
    <source>
        <dbReference type="Proteomes" id="UP000472264"/>
    </source>
</evidence>
<evidence type="ECO:0000313" key="8">
    <source>
        <dbReference type="Ensembl" id="ENSENLP00000032343.1"/>
    </source>
</evidence>
<dbReference type="InterPro" id="IPR006574">
    <property type="entry name" value="PRY"/>
</dbReference>
<comment type="similarity">
    <text evidence="2">Belongs to the SNTX/VTX toxin family.</text>
</comment>
<dbReference type="GeneID" id="115059752"/>
<reference evidence="8" key="2">
    <citation type="submission" date="2025-08" db="UniProtKB">
        <authorList>
            <consortium name="Ensembl"/>
        </authorList>
    </citation>
    <scope>IDENTIFICATION</scope>
</reference>
<dbReference type="InterPro" id="IPR003879">
    <property type="entry name" value="Butyrophylin_SPRY"/>
</dbReference>
<keyword evidence="3" id="KW-0964">Secreted</keyword>
<dbReference type="GO" id="GO:0031640">
    <property type="term" value="P:killing of cells of another organism"/>
    <property type="evidence" value="ECO:0007669"/>
    <property type="project" value="UniProtKB-KW"/>
</dbReference>
<keyword evidence="9" id="KW-1185">Reference proteome</keyword>
<dbReference type="PROSITE" id="PS50188">
    <property type="entry name" value="B302_SPRY"/>
    <property type="match status" value="1"/>
</dbReference>
<organism evidence="8 9">
    <name type="scientific">Echeneis naucrates</name>
    <name type="common">Live sharksucker</name>
    <dbReference type="NCBI Taxonomy" id="173247"/>
    <lineage>
        <taxon>Eukaryota</taxon>
        <taxon>Metazoa</taxon>
        <taxon>Chordata</taxon>
        <taxon>Craniata</taxon>
        <taxon>Vertebrata</taxon>
        <taxon>Euteleostomi</taxon>
        <taxon>Actinopterygii</taxon>
        <taxon>Neopterygii</taxon>
        <taxon>Teleostei</taxon>
        <taxon>Neoteleostei</taxon>
        <taxon>Acanthomorphata</taxon>
        <taxon>Carangaria</taxon>
        <taxon>Carangiformes</taxon>
        <taxon>Echeneidae</taxon>
        <taxon>Echeneis</taxon>
    </lineage>
</organism>
<dbReference type="Pfam" id="PF18078">
    <property type="entry name" value="Thioredoxin_11"/>
    <property type="match status" value="1"/>
</dbReference>
<dbReference type="Ensembl" id="ENSENLT00000033263.1">
    <property type="protein sequence ID" value="ENSENLP00000032343.1"/>
    <property type="gene ID" value="ENSENLG00000014304.1"/>
</dbReference>
<keyword evidence="5" id="KW-0354">Hemolysis</keyword>
<dbReference type="AlphaFoldDB" id="A0A665VL29"/>
<dbReference type="PANTHER" id="PTHR31594:SF16">
    <property type="entry name" value="SI:CH211-281L24.3"/>
    <property type="match status" value="1"/>
</dbReference>
<dbReference type="RefSeq" id="XP_029383272.1">
    <property type="nucleotide sequence ID" value="XM_029527412.1"/>
</dbReference>
<dbReference type="PANTHER" id="PTHR31594">
    <property type="entry name" value="AIG1-TYPE G DOMAIN-CONTAINING PROTEIN"/>
    <property type="match status" value="1"/>
</dbReference>
<evidence type="ECO:0000256" key="6">
    <source>
        <dbReference type="ARBA" id="ARBA00022852"/>
    </source>
</evidence>
<reference evidence="8" key="3">
    <citation type="submission" date="2025-09" db="UniProtKB">
        <authorList>
            <consortium name="Ensembl"/>
        </authorList>
    </citation>
    <scope>IDENTIFICATION</scope>
</reference>
<dbReference type="PRINTS" id="PR01407">
    <property type="entry name" value="BUTYPHLNCDUF"/>
</dbReference>
<dbReference type="InterPro" id="IPR013320">
    <property type="entry name" value="ConA-like_dom_sf"/>
</dbReference>
<feature type="domain" description="B30.2/SPRY" evidence="7">
    <location>
        <begin position="499"/>
        <end position="694"/>
    </location>
</feature>
<dbReference type="InterPro" id="IPR048997">
    <property type="entry name" value="Stonustoxin-like_helical"/>
</dbReference>
<gene>
    <name evidence="8" type="primary">LOC115059752</name>
</gene>
<reference evidence="8" key="1">
    <citation type="submission" date="2021-04" db="EMBL/GenBank/DDBJ databases">
        <authorList>
            <consortium name="Wellcome Sanger Institute Data Sharing"/>
        </authorList>
    </citation>
    <scope>NUCLEOTIDE SEQUENCE [LARGE SCALE GENOMIC DNA]</scope>
</reference>
<evidence type="ECO:0000256" key="5">
    <source>
        <dbReference type="ARBA" id="ARBA00022735"/>
    </source>
</evidence>
<comment type="subcellular location">
    <subcellularLocation>
        <location evidence="1">Secreted</location>
    </subcellularLocation>
</comment>
<evidence type="ECO:0000256" key="3">
    <source>
        <dbReference type="ARBA" id="ARBA00022525"/>
    </source>
</evidence>
<dbReference type="GO" id="GO:0090729">
    <property type="term" value="F:toxin activity"/>
    <property type="evidence" value="ECO:0007669"/>
    <property type="project" value="UniProtKB-KW"/>
</dbReference>
<dbReference type="Pfam" id="PF21109">
    <property type="entry name" value="Stonustoxin_helical"/>
    <property type="match status" value="1"/>
</dbReference>
<accession>A0A665VL29</accession>
<dbReference type="InterPro" id="IPR040581">
    <property type="entry name" value="Thioredoxin_11"/>
</dbReference>
<dbReference type="SMART" id="SM00589">
    <property type="entry name" value="PRY"/>
    <property type="match status" value="1"/>
</dbReference>
<sequence length="694" mass="79398">MSAGQMLVAALGRPFSLGILYDAHKDQLIPGVTLWNKETIDKNTEELPQQSSQYQITASDSLESKASLLDIEASLKASFMGGLVEVGGSAKYLNDRKSSNKQSRVTFQYKATTVHKQLMMTHLINTKMEESHAKNGATHVVTNILYGANAFFVFDSEKSDESSHQNIEGSMEAVVRKIPMLDIEASAKVKLTDEEKHLTDKLSCKFYGDFILKNNTMTFEGSVEMYRQLPNMLKGNGVPLKVWLTPLKTLIPTAPQVYDDICISLQGKVENTFEHLREIEVRCNDCLEEKVVQTFPQLFKLKLMRFKSLCAEYTATLQHTMREKFPLIRAGKEDYSSVEKLLDKMEESQCSCKNLNHWLEKEEEKISAVKFCVELKGVEMLPRHSTLDRNQPINLRAENVLCFFFNSPESTDHCLEQMGACLHSQDWPKVSPPTEDHCDDSFNKINEKLRIFRGLVEGLSDSSRFHFLVTVEPNEKYKGATIYHYRDSRLVSKDFSIPPVPDVEKVTDKQDLIWYATHLTLDPDTMNGWLSLSDDNKKATVGSWQEYPELPQRFEKDIYQVLCTRPLNEKHYWEVKLSEGSNRLGVGLMYKKKGGPNNEFGIKESSWYFGITDDNYLTMQVSGHRKTMNMPRGDCNRLAVFLDYPGGTLSFYKVTPYSLAHLYTFRENFDKTRALYTGFYIYNTNNYAALCTDL</sequence>
<evidence type="ECO:0000259" key="7">
    <source>
        <dbReference type="PROSITE" id="PS50188"/>
    </source>
</evidence>
<evidence type="ECO:0000256" key="2">
    <source>
        <dbReference type="ARBA" id="ARBA00006480"/>
    </source>
</evidence>
<dbReference type="SMART" id="SM00449">
    <property type="entry name" value="SPRY"/>
    <property type="match status" value="1"/>
</dbReference>
<dbReference type="GO" id="GO:0005576">
    <property type="term" value="C:extracellular region"/>
    <property type="evidence" value="ECO:0007669"/>
    <property type="project" value="UniProtKB-SubCell"/>
</dbReference>
<dbReference type="Pfam" id="PF24674">
    <property type="entry name" value="MACPF_SNTX"/>
    <property type="match status" value="1"/>
</dbReference>
<dbReference type="InterPro" id="IPR056072">
    <property type="entry name" value="SNTX_MACPF/CDC-like_dom"/>
</dbReference>
<protein>
    <submittedName>
        <fullName evidence="8">Neoverrucotoxin subunit beta-like</fullName>
    </submittedName>
</protein>
<dbReference type="Pfam" id="PF13765">
    <property type="entry name" value="PRY"/>
    <property type="match status" value="1"/>
</dbReference>
<proteinExistence type="inferred from homology"/>
<dbReference type="InterPro" id="IPR052090">
    <property type="entry name" value="Cytolytic_pore-forming_toxin"/>
</dbReference>
<evidence type="ECO:0000256" key="4">
    <source>
        <dbReference type="ARBA" id="ARBA00022656"/>
    </source>
</evidence>
<evidence type="ECO:0000256" key="1">
    <source>
        <dbReference type="ARBA" id="ARBA00004613"/>
    </source>
</evidence>
<dbReference type="Gene3D" id="2.60.120.920">
    <property type="match status" value="1"/>
</dbReference>
<dbReference type="OMA" id="CHETERP"/>